<dbReference type="EMBL" id="MU858195">
    <property type="protein sequence ID" value="KAK4209743.1"/>
    <property type="molecule type" value="Genomic_DNA"/>
</dbReference>
<evidence type="ECO:0000313" key="1">
    <source>
        <dbReference type="EMBL" id="KAK4209743.1"/>
    </source>
</evidence>
<reference evidence="1" key="2">
    <citation type="submission" date="2023-05" db="EMBL/GenBank/DDBJ databases">
        <authorList>
            <consortium name="Lawrence Berkeley National Laboratory"/>
            <person name="Steindorff A."/>
            <person name="Hensen N."/>
            <person name="Bonometti L."/>
            <person name="Westerberg I."/>
            <person name="Brannstrom I.O."/>
            <person name="Guillou S."/>
            <person name="Cros-Aarteil S."/>
            <person name="Calhoun S."/>
            <person name="Haridas S."/>
            <person name="Kuo A."/>
            <person name="Mondo S."/>
            <person name="Pangilinan J."/>
            <person name="Riley R."/>
            <person name="Labutti K."/>
            <person name="Andreopoulos B."/>
            <person name="Lipzen A."/>
            <person name="Chen C."/>
            <person name="Yanf M."/>
            <person name="Daum C."/>
            <person name="Ng V."/>
            <person name="Clum A."/>
            <person name="Ohm R."/>
            <person name="Martin F."/>
            <person name="Silar P."/>
            <person name="Natvig D."/>
            <person name="Lalanne C."/>
            <person name="Gautier V."/>
            <person name="Ament-Velasquez S.L."/>
            <person name="Kruys A."/>
            <person name="Hutchinson M.I."/>
            <person name="Powell A.J."/>
            <person name="Barry K."/>
            <person name="Miller A.N."/>
            <person name="Grigoriev I.V."/>
            <person name="Debuchy R."/>
            <person name="Gladieux P."/>
            <person name="Thoren M.H."/>
            <person name="Johannesson H."/>
        </authorList>
    </citation>
    <scope>NUCLEOTIDE SEQUENCE</scope>
    <source>
        <strain evidence="1">PSN293</strain>
    </source>
</reference>
<evidence type="ECO:0000313" key="2">
    <source>
        <dbReference type="Proteomes" id="UP001301769"/>
    </source>
</evidence>
<protein>
    <submittedName>
        <fullName evidence="1">Uncharacterized protein</fullName>
    </submittedName>
</protein>
<proteinExistence type="predicted"/>
<keyword evidence="2" id="KW-1185">Reference proteome</keyword>
<organism evidence="1 2">
    <name type="scientific">Rhypophila decipiens</name>
    <dbReference type="NCBI Taxonomy" id="261697"/>
    <lineage>
        <taxon>Eukaryota</taxon>
        <taxon>Fungi</taxon>
        <taxon>Dikarya</taxon>
        <taxon>Ascomycota</taxon>
        <taxon>Pezizomycotina</taxon>
        <taxon>Sordariomycetes</taxon>
        <taxon>Sordariomycetidae</taxon>
        <taxon>Sordariales</taxon>
        <taxon>Naviculisporaceae</taxon>
        <taxon>Rhypophila</taxon>
    </lineage>
</organism>
<comment type="caution">
    <text evidence="1">The sequence shown here is derived from an EMBL/GenBank/DDBJ whole genome shotgun (WGS) entry which is preliminary data.</text>
</comment>
<dbReference type="Proteomes" id="UP001301769">
    <property type="component" value="Unassembled WGS sequence"/>
</dbReference>
<accession>A0AAN6Y012</accession>
<name>A0AAN6Y012_9PEZI</name>
<sequence length="318" mass="36282">MRPATVDDFTSEGSTLTRALHLLDLNRLGLNFLSHLIARGGSREIHAHGSKGVRHPIELWNMILDPLKQDLDDPNYCLVQASPIHTLRDNNNNNNNKNDVANHHTLDIVRCTRYILDFRYYQPSYQGNSNAISRFADVLADPDKYVGDRKYPRPSRMANETFNVALAGKGRSDPVVACLMGNITPTDVVRFINDGNCRMCRNDRVVCRDCGFSALDFDHRGLGVVGGYRCGQSCIHRNSIVCPLCIGDDLAFEQQALPGPCHWQSEPYRQIRGLVGRVFDAYFYRRYGYHDYTLEEIELRERIQERAKALGYFRKSRP</sequence>
<dbReference type="AlphaFoldDB" id="A0AAN6Y012"/>
<reference evidence="1" key="1">
    <citation type="journal article" date="2023" name="Mol. Phylogenet. Evol.">
        <title>Genome-scale phylogeny and comparative genomics of the fungal order Sordariales.</title>
        <authorList>
            <person name="Hensen N."/>
            <person name="Bonometti L."/>
            <person name="Westerberg I."/>
            <person name="Brannstrom I.O."/>
            <person name="Guillou S."/>
            <person name="Cros-Aarteil S."/>
            <person name="Calhoun S."/>
            <person name="Haridas S."/>
            <person name="Kuo A."/>
            <person name="Mondo S."/>
            <person name="Pangilinan J."/>
            <person name="Riley R."/>
            <person name="LaButti K."/>
            <person name="Andreopoulos B."/>
            <person name="Lipzen A."/>
            <person name="Chen C."/>
            <person name="Yan M."/>
            <person name="Daum C."/>
            <person name="Ng V."/>
            <person name="Clum A."/>
            <person name="Steindorff A."/>
            <person name="Ohm R.A."/>
            <person name="Martin F."/>
            <person name="Silar P."/>
            <person name="Natvig D.O."/>
            <person name="Lalanne C."/>
            <person name="Gautier V."/>
            <person name="Ament-Velasquez S.L."/>
            <person name="Kruys A."/>
            <person name="Hutchinson M.I."/>
            <person name="Powell A.J."/>
            <person name="Barry K."/>
            <person name="Miller A.N."/>
            <person name="Grigoriev I.V."/>
            <person name="Debuchy R."/>
            <person name="Gladieux P."/>
            <person name="Hiltunen Thoren M."/>
            <person name="Johannesson H."/>
        </authorList>
    </citation>
    <scope>NUCLEOTIDE SEQUENCE</scope>
    <source>
        <strain evidence="1">PSN293</strain>
    </source>
</reference>
<gene>
    <name evidence="1" type="ORF">QBC37DRAFT_449738</name>
</gene>